<proteinExistence type="predicted"/>
<sequence>IEAYCERFEARVADCPTACGGALPDPKQLAFLASIAGEPPPTLPEGLRACMPDLP</sequence>
<reference evidence="1 2" key="1">
    <citation type="submission" date="2020-05" db="EMBL/GenBank/DDBJ databases">
        <authorList>
            <person name="Whitworth D."/>
        </authorList>
    </citation>
    <scope>NUCLEOTIDE SEQUENCE [LARGE SCALE GENOMIC DNA]</scope>
    <source>
        <strain evidence="1 2">AB043B</strain>
    </source>
</reference>
<keyword evidence="2" id="KW-1185">Reference proteome</keyword>
<feature type="non-terminal residue" evidence="1">
    <location>
        <position position="1"/>
    </location>
</feature>
<name>A0A7Y4NXZ1_9BACT</name>
<dbReference type="EMBL" id="JABFJV010000686">
    <property type="protein sequence ID" value="NOK39893.1"/>
    <property type="molecule type" value="Genomic_DNA"/>
</dbReference>
<evidence type="ECO:0000313" key="1">
    <source>
        <dbReference type="EMBL" id="NOK39893.1"/>
    </source>
</evidence>
<dbReference type="AlphaFoldDB" id="A0A7Y4NXZ1"/>
<comment type="caution">
    <text evidence="1">The sequence shown here is derived from an EMBL/GenBank/DDBJ whole genome shotgun (WGS) entry which is preliminary data.</text>
</comment>
<gene>
    <name evidence="1" type="ORF">HMI49_42745</name>
</gene>
<organism evidence="1 2">
    <name type="scientific">Corallococcus exercitus</name>
    <dbReference type="NCBI Taxonomy" id="2316736"/>
    <lineage>
        <taxon>Bacteria</taxon>
        <taxon>Pseudomonadati</taxon>
        <taxon>Myxococcota</taxon>
        <taxon>Myxococcia</taxon>
        <taxon>Myxococcales</taxon>
        <taxon>Cystobacterineae</taxon>
        <taxon>Myxococcaceae</taxon>
        <taxon>Corallococcus</taxon>
    </lineage>
</organism>
<protein>
    <submittedName>
        <fullName evidence="1">Uncharacterized protein</fullName>
    </submittedName>
</protein>
<accession>A0A7Y4NXZ1</accession>
<evidence type="ECO:0000313" key="2">
    <source>
        <dbReference type="Proteomes" id="UP000563426"/>
    </source>
</evidence>
<dbReference type="Proteomes" id="UP000563426">
    <property type="component" value="Unassembled WGS sequence"/>
</dbReference>